<name>A0A6J4KVA4_9SPHI</name>
<accession>A0A6J4KVA4</accession>
<evidence type="ECO:0000313" key="1">
    <source>
        <dbReference type="EMBL" id="CAA9315133.1"/>
    </source>
</evidence>
<sequence>AAAPRKAQKDAPRPVRTAALQSFSIFHFQLSIHPCLFSSQTM</sequence>
<dbReference type="AlphaFoldDB" id="A0A6J4KVA4"/>
<protein>
    <submittedName>
        <fullName evidence="1">Uncharacterized protein</fullName>
    </submittedName>
</protein>
<reference evidence="1" key="1">
    <citation type="submission" date="2020-02" db="EMBL/GenBank/DDBJ databases">
        <authorList>
            <person name="Meier V. D."/>
        </authorList>
    </citation>
    <scope>NUCLEOTIDE SEQUENCE</scope>
    <source>
        <strain evidence="1">AVDCRST_MAG56</strain>
    </source>
</reference>
<proteinExistence type="predicted"/>
<gene>
    <name evidence="1" type="ORF">AVDCRST_MAG56-6580</name>
</gene>
<feature type="non-terminal residue" evidence="1">
    <location>
        <position position="42"/>
    </location>
</feature>
<feature type="non-terminal residue" evidence="1">
    <location>
        <position position="1"/>
    </location>
</feature>
<dbReference type="EMBL" id="CADCTQ010000542">
    <property type="protein sequence ID" value="CAA9315133.1"/>
    <property type="molecule type" value="Genomic_DNA"/>
</dbReference>
<organism evidence="1">
    <name type="scientific">uncultured Cytophagales bacterium</name>
    <dbReference type="NCBI Taxonomy" id="158755"/>
    <lineage>
        <taxon>Bacteria</taxon>
        <taxon>Pseudomonadati</taxon>
        <taxon>Bacteroidota</taxon>
        <taxon>Sphingobacteriia</taxon>
        <taxon>Sphingobacteriales</taxon>
        <taxon>environmental samples</taxon>
    </lineage>
</organism>